<dbReference type="Pfam" id="PF05838">
    <property type="entry name" value="Glyco_hydro_108"/>
    <property type="match status" value="1"/>
</dbReference>
<dbReference type="Proteomes" id="UP000827813">
    <property type="component" value="Segment"/>
</dbReference>
<organism evidence="2 3">
    <name type="scientific">uncultured phage cr9_1</name>
    <dbReference type="NCBI Taxonomy" id="2986400"/>
    <lineage>
        <taxon>Viruses</taxon>
        <taxon>Duplodnaviria</taxon>
        <taxon>Heunggongvirae</taxon>
        <taxon>Uroviricota</taxon>
        <taxon>Caudoviricetes</taxon>
        <taxon>Crassvirales</taxon>
        <taxon>Intestiviridae</taxon>
        <taxon>Crudevirinae</taxon>
        <taxon>Dabirmavirus</taxon>
        <taxon>Dabirmavirus hominis</taxon>
    </lineage>
</organism>
<dbReference type="SUPFAM" id="SSF53955">
    <property type="entry name" value="Lysozyme-like"/>
    <property type="match status" value="1"/>
</dbReference>
<sequence>MANFDEEFKKVIVVEGGYVDDPDDIGGETYLGISRRYNPNSKMWNIIDDIKKRFGTKGINNRLKNNQEITNEVKRIYKINYWDRLELDDIPSQKIAHELFDTAVNCGVTTSIRLAQQVCNMTITGKFTPELKHNLMQYGKV</sequence>
<dbReference type="EMBL" id="MZ130486">
    <property type="protein sequence ID" value="QWM90197.1"/>
    <property type="molecule type" value="Genomic_DNA"/>
</dbReference>
<accession>A0AAE7RWK6</accession>
<dbReference type="CDD" id="cd13926">
    <property type="entry name" value="N-acetylmuramidase_GH108"/>
    <property type="match status" value="1"/>
</dbReference>
<protein>
    <submittedName>
        <fullName evidence="2">Secretion activator protein-like protein</fullName>
    </submittedName>
</protein>
<dbReference type="InterPro" id="IPR023346">
    <property type="entry name" value="Lysozyme-like_dom_sf"/>
</dbReference>
<reference evidence="2 3" key="1">
    <citation type="submission" date="2021-04" db="EMBL/GenBank/DDBJ databases">
        <authorList>
            <person name="Shkoporov A.N."/>
            <person name="Stockdale S.R."/>
            <person name="Guerin E."/>
            <person name="Ross R.P."/>
            <person name="Hill C."/>
        </authorList>
    </citation>
    <scope>NUCLEOTIDE SEQUENCE [LARGE SCALE GENOMIC DNA]</scope>
    <source>
        <strain evidence="3">cr9_1</strain>
    </source>
</reference>
<dbReference type="Gene3D" id="1.20.141.10">
    <property type="entry name" value="Chitosanase, subunit A, domain 1"/>
    <property type="match status" value="1"/>
</dbReference>
<proteinExistence type="predicted"/>
<dbReference type="InterPro" id="IPR008565">
    <property type="entry name" value="TtsA-like_GH18_dom"/>
</dbReference>
<evidence type="ECO:0000313" key="2">
    <source>
        <dbReference type="EMBL" id="QWM90197.1"/>
    </source>
</evidence>
<name>A0AAE7RWK6_9CAUD</name>
<dbReference type="KEGG" id="vg:75691293"/>
<keyword evidence="3" id="KW-1185">Reference proteome</keyword>
<dbReference type="GeneID" id="75691293"/>
<evidence type="ECO:0000313" key="3">
    <source>
        <dbReference type="Proteomes" id="UP000827813"/>
    </source>
</evidence>
<dbReference type="RefSeq" id="YP_010359769.1">
    <property type="nucleotide sequence ID" value="NC_062776.1"/>
</dbReference>
<evidence type="ECO:0000259" key="1">
    <source>
        <dbReference type="Pfam" id="PF05838"/>
    </source>
</evidence>
<gene>
    <name evidence="2" type="primary">gp_23130</name>
</gene>
<feature type="domain" description="TtsA-like Glycoside hydrolase family 108" evidence="1">
    <location>
        <begin position="9"/>
        <end position="107"/>
    </location>
</feature>